<dbReference type="Gene3D" id="3.40.640.10">
    <property type="entry name" value="Type I PLP-dependent aspartate aminotransferase-like (Major domain)"/>
    <property type="match status" value="1"/>
</dbReference>
<dbReference type="OrthoDB" id="691673at2759"/>
<dbReference type="GO" id="GO:0008483">
    <property type="term" value="F:transaminase activity"/>
    <property type="evidence" value="ECO:0000318"/>
    <property type="project" value="GO_Central"/>
</dbReference>
<feature type="domain" description="Aminotransferase class I/classII large" evidence="2">
    <location>
        <begin position="41"/>
        <end position="416"/>
    </location>
</feature>
<dbReference type="Pfam" id="PF00155">
    <property type="entry name" value="Aminotran_1_2"/>
    <property type="match status" value="1"/>
</dbReference>
<dbReference type="InterPro" id="IPR004839">
    <property type="entry name" value="Aminotransferase_I/II_large"/>
</dbReference>
<dbReference type="RefSeq" id="XP_030844900.1">
    <property type="nucleotide sequence ID" value="XM_030989040.1"/>
</dbReference>
<dbReference type="GeneID" id="752842"/>
<dbReference type="GO" id="GO:0006520">
    <property type="term" value="P:amino acid metabolic process"/>
    <property type="evidence" value="ECO:0000318"/>
    <property type="project" value="GO_Central"/>
</dbReference>
<organism evidence="3 4">
    <name type="scientific">Strongylocentrotus purpuratus</name>
    <name type="common">Purple sea urchin</name>
    <dbReference type="NCBI Taxonomy" id="7668"/>
    <lineage>
        <taxon>Eukaryota</taxon>
        <taxon>Metazoa</taxon>
        <taxon>Echinodermata</taxon>
        <taxon>Eleutherozoa</taxon>
        <taxon>Echinozoa</taxon>
        <taxon>Echinoidea</taxon>
        <taxon>Euechinoidea</taxon>
        <taxon>Echinacea</taxon>
        <taxon>Camarodonta</taxon>
        <taxon>Echinidea</taxon>
        <taxon>Strongylocentrotidae</taxon>
        <taxon>Strongylocentrotus</taxon>
    </lineage>
</organism>
<dbReference type="InterPro" id="IPR050478">
    <property type="entry name" value="Ethylene_sulfur-biosynth"/>
</dbReference>
<dbReference type="Gene3D" id="3.90.1150.10">
    <property type="entry name" value="Aspartate Aminotransferase, domain 1"/>
    <property type="match status" value="1"/>
</dbReference>
<keyword evidence="4" id="KW-1185">Reference proteome</keyword>
<accession>A0A7M7T0H5</accession>
<dbReference type="GO" id="GO:0030170">
    <property type="term" value="F:pyridoxal phosphate binding"/>
    <property type="evidence" value="ECO:0007669"/>
    <property type="project" value="InterPro"/>
</dbReference>
<dbReference type="PANTHER" id="PTHR43795">
    <property type="entry name" value="BIFUNCTIONAL ASPARTATE AMINOTRANSFERASE AND GLUTAMATE/ASPARTATE-PREPHENATE AMINOTRANSFERASE-RELATED"/>
    <property type="match status" value="1"/>
</dbReference>
<dbReference type="EnsemblMetazoa" id="XM_030989040">
    <property type="protein sequence ID" value="XP_030844900"/>
    <property type="gene ID" value="LOC752842"/>
</dbReference>
<proteinExistence type="predicted"/>
<reference evidence="4" key="1">
    <citation type="submission" date="2015-02" db="EMBL/GenBank/DDBJ databases">
        <title>Genome sequencing for Strongylocentrotus purpuratus.</title>
        <authorList>
            <person name="Murali S."/>
            <person name="Liu Y."/>
            <person name="Vee V."/>
            <person name="English A."/>
            <person name="Wang M."/>
            <person name="Skinner E."/>
            <person name="Han Y."/>
            <person name="Muzny D.M."/>
            <person name="Worley K.C."/>
            <person name="Gibbs R.A."/>
        </authorList>
    </citation>
    <scope>NUCLEOTIDE SEQUENCE</scope>
</reference>
<dbReference type="InterPro" id="IPR015421">
    <property type="entry name" value="PyrdxlP-dep_Trfase_major"/>
</dbReference>
<dbReference type="CDD" id="cd00609">
    <property type="entry name" value="AAT_like"/>
    <property type="match status" value="1"/>
</dbReference>
<dbReference type="Proteomes" id="UP000007110">
    <property type="component" value="Unassembled WGS sequence"/>
</dbReference>
<dbReference type="KEGG" id="spu:752842"/>
<evidence type="ECO:0000256" key="1">
    <source>
        <dbReference type="ARBA" id="ARBA00022898"/>
    </source>
</evidence>
<name>A0A7M7T0H5_STRPU</name>
<dbReference type="InterPro" id="IPR015422">
    <property type="entry name" value="PyrdxlP-dep_Trfase_small"/>
</dbReference>
<dbReference type="InParanoid" id="A0A7M7T0H5"/>
<dbReference type="SUPFAM" id="SSF53383">
    <property type="entry name" value="PLP-dependent transferases"/>
    <property type="match status" value="1"/>
</dbReference>
<evidence type="ECO:0000259" key="2">
    <source>
        <dbReference type="Pfam" id="PF00155"/>
    </source>
</evidence>
<evidence type="ECO:0000313" key="3">
    <source>
        <dbReference type="EnsemblMetazoa" id="XP_030844900"/>
    </source>
</evidence>
<dbReference type="PRINTS" id="PR00753">
    <property type="entry name" value="ACCSYNTHASE"/>
</dbReference>
<protein>
    <recommendedName>
        <fullName evidence="2">Aminotransferase class I/classII large domain-containing protein</fullName>
    </recommendedName>
</protein>
<dbReference type="FunCoup" id="A0A7M7T0H5">
    <property type="interactions" value="19"/>
</dbReference>
<dbReference type="AlphaFoldDB" id="A0A7M7T0H5"/>
<dbReference type="InterPro" id="IPR015424">
    <property type="entry name" value="PyrdxlP-dep_Trfase"/>
</dbReference>
<evidence type="ECO:0000313" key="4">
    <source>
        <dbReference type="Proteomes" id="UP000007110"/>
    </source>
</evidence>
<sequence length="506" mass="57276">MEDISERMRRIVSFTNPFKYISAGENTYHPTRNPKGIISFALAQNRLCGDLMLEQVKKLDLSECDGAALLQYQDIRGMPAFRKAIADFLKDYTNSPQDIDPDKIRVCNGLTALTEVMAFILCDERDTILSPSPLYSGIVKDTGRRPNVNLHPIHLSSKPGAEGEEPYTLTVEHLERGYQEATQQGKRVRVLSLVNPLNPLGTVYTKPQIREYLQFAKRHNLHVLLDEIYLCSVYDQTKPFCSVLSLREDEIPDLNRTHFMWSFSKDFCFNASKCGVLYSWNEKVLEAATVLIDYHTVSSLIQITLTQILQNKEWLHNVYFKTCHERLREARDITMVTLDEMGVAYIKPTAGFYIWADFSKFLGASTHAEEKSLCCHLLSCGVMILVSAGFYGNEPGWFRVLFCNPKPELEEGLKRLKEGCLSYKPGTGSAIADDLAGDLANDLAGDLADVEILGASGESLESLVRSFKVSLQNSDWLKENTSDMWRNENPEVSETWIKELEKNPPE</sequence>
<dbReference type="PANTHER" id="PTHR43795:SF39">
    <property type="entry name" value="AMINOTRANSFERASE CLASS I_CLASSII DOMAIN-CONTAINING PROTEIN"/>
    <property type="match status" value="1"/>
</dbReference>
<reference evidence="3" key="2">
    <citation type="submission" date="2021-01" db="UniProtKB">
        <authorList>
            <consortium name="EnsemblMetazoa"/>
        </authorList>
    </citation>
    <scope>IDENTIFICATION</scope>
</reference>
<keyword evidence="1" id="KW-0663">Pyridoxal phosphate</keyword>
<dbReference type="OMA" id="KIPWRYA"/>